<reference evidence="2" key="2">
    <citation type="submission" date="2015-01" db="EMBL/GenBank/DDBJ databases">
        <title>Evolutionary Origins and Diversification of the Mycorrhizal Mutualists.</title>
        <authorList>
            <consortium name="DOE Joint Genome Institute"/>
            <consortium name="Mycorrhizal Genomics Consortium"/>
            <person name="Kohler A."/>
            <person name="Kuo A."/>
            <person name="Nagy L.G."/>
            <person name="Floudas D."/>
            <person name="Copeland A."/>
            <person name="Barry K.W."/>
            <person name="Cichocki N."/>
            <person name="Veneault-Fourrey C."/>
            <person name="LaButti K."/>
            <person name="Lindquist E.A."/>
            <person name="Lipzen A."/>
            <person name="Lundell T."/>
            <person name="Morin E."/>
            <person name="Murat C."/>
            <person name="Riley R."/>
            <person name="Ohm R."/>
            <person name="Sun H."/>
            <person name="Tunlid A."/>
            <person name="Henrissat B."/>
            <person name="Grigoriev I.V."/>
            <person name="Hibbett D.S."/>
            <person name="Martin F."/>
        </authorList>
    </citation>
    <scope>NUCLEOTIDE SEQUENCE [LARGE SCALE GENOMIC DNA]</scope>
    <source>
        <strain evidence="2">441</strain>
    </source>
</reference>
<protein>
    <submittedName>
        <fullName evidence="1">Uncharacterized protein</fullName>
    </submittedName>
</protein>
<evidence type="ECO:0000313" key="2">
    <source>
        <dbReference type="Proteomes" id="UP000054018"/>
    </source>
</evidence>
<accession>A0A0C9YYE2</accession>
<gene>
    <name evidence="1" type="ORF">PISMIDRAFT_174343</name>
</gene>
<keyword evidence="2" id="KW-1185">Reference proteome</keyword>
<dbReference type="HOGENOM" id="CLU_1310563_0_0_1"/>
<sequence length="210" mass="23589">MGDYFHEPCWPHMLHDPRATNQEVTWTYMLGGYFSLDESSAQLPTVTVITRTGAKCQEGTCVGLAVPLTSSLYLATNFLSETSLGHLPHHWASVDIGSQWLDSYKGNEGALHVRYTQCSRKDAQRLSCKPGGSQTNHRPYVAADYYACMTASLSILIVNLQIIQMRSELLHSCAISQNDALFYDKFCLRVLLRVGLHSSPDVVHYWARIF</sequence>
<reference evidence="1 2" key="1">
    <citation type="submission" date="2014-04" db="EMBL/GenBank/DDBJ databases">
        <authorList>
            <consortium name="DOE Joint Genome Institute"/>
            <person name="Kuo A."/>
            <person name="Kohler A."/>
            <person name="Costa M.D."/>
            <person name="Nagy L.G."/>
            <person name="Floudas D."/>
            <person name="Copeland A."/>
            <person name="Barry K.W."/>
            <person name="Cichocki N."/>
            <person name="Veneault-Fourrey C."/>
            <person name="LaButti K."/>
            <person name="Lindquist E.A."/>
            <person name="Lipzen A."/>
            <person name="Lundell T."/>
            <person name="Morin E."/>
            <person name="Murat C."/>
            <person name="Sun H."/>
            <person name="Tunlid A."/>
            <person name="Henrissat B."/>
            <person name="Grigoriev I.V."/>
            <person name="Hibbett D.S."/>
            <person name="Martin F."/>
            <person name="Nordberg H.P."/>
            <person name="Cantor M.N."/>
            <person name="Hua S.X."/>
        </authorList>
    </citation>
    <scope>NUCLEOTIDE SEQUENCE [LARGE SCALE GENOMIC DNA]</scope>
    <source>
        <strain evidence="1 2">441</strain>
    </source>
</reference>
<proteinExistence type="predicted"/>
<dbReference type="EMBL" id="KN833795">
    <property type="protein sequence ID" value="KIK18919.1"/>
    <property type="molecule type" value="Genomic_DNA"/>
</dbReference>
<dbReference type="Proteomes" id="UP000054018">
    <property type="component" value="Unassembled WGS sequence"/>
</dbReference>
<dbReference type="AlphaFoldDB" id="A0A0C9YYE2"/>
<organism evidence="1 2">
    <name type="scientific">Pisolithus microcarpus 441</name>
    <dbReference type="NCBI Taxonomy" id="765257"/>
    <lineage>
        <taxon>Eukaryota</taxon>
        <taxon>Fungi</taxon>
        <taxon>Dikarya</taxon>
        <taxon>Basidiomycota</taxon>
        <taxon>Agaricomycotina</taxon>
        <taxon>Agaricomycetes</taxon>
        <taxon>Agaricomycetidae</taxon>
        <taxon>Boletales</taxon>
        <taxon>Sclerodermatineae</taxon>
        <taxon>Pisolithaceae</taxon>
        <taxon>Pisolithus</taxon>
    </lineage>
</organism>
<name>A0A0C9YYE2_9AGAM</name>
<evidence type="ECO:0000313" key="1">
    <source>
        <dbReference type="EMBL" id="KIK18919.1"/>
    </source>
</evidence>